<feature type="non-terminal residue" evidence="2">
    <location>
        <position position="1"/>
    </location>
</feature>
<protein>
    <submittedName>
        <fullName evidence="2">Uncharacterized protein</fullName>
    </submittedName>
</protein>
<organism evidence="2 3">
    <name type="scientific">Datura stramonium</name>
    <name type="common">Jimsonweed</name>
    <name type="synonym">Common thornapple</name>
    <dbReference type="NCBI Taxonomy" id="4076"/>
    <lineage>
        <taxon>Eukaryota</taxon>
        <taxon>Viridiplantae</taxon>
        <taxon>Streptophyta</taxon>
        <taxon>Embryophyta</taxon>
        <taxon>Tracheophyta</taxon>
        <taxon>Spermatophyta</taxon>
        <taxon>Magnoliopsida</taxon>
        <taxon>eudicotyledons</taxon>
        <taxon>Gunneridae</taxon>
        <taxon>Pentapetalae</taxon>
        <taxon>asterids</taxon>
        <taxon>lamiids</taxon>
        <taxon>Solanales</taxon>
        <taxon>Solanaceae</taxon>
        <taxon>Solanoideae</taxon>
        <taxon>Datureae</taxon>
        <taxon>Datura</taxon>
    </lineage>
</organism>
<name>A0ABS8WS52_DATST</name>
<comment type="caution">
    <text evidence="2">The sequence shown here is derived from an EMBL/GenBank/DDBJ whole genome shotgun (WGS) entry which is preliminary data.</text>
</comment>
<gene>
    <name evidence="2" type="ORF">HAX54_053322</name>
</gene>
<accession>A0ABS8WS52</accession>
<evidence type="ECO:0000256" key="1">
    <source>
        <dbReference type="SAM" id="MobiDB-lite"/>
    </source>
</evidence>
<reference evidence="2 3" key="1">
    <citation type="journal article" date="2021" name="BMC Genomics">
        <title>Datura genome reveals duplications of psychoactive alkaloid biosynthetic genes and high mutation rate following tissue culture.</title>
        <authorList>
            <person name="Rajewski A."/>
            <person name="Carter-House D."/>
            <person name="Stajich J."/>
            <person name="Litt A."/>
        </authorList>
    </citation>
    <scope>NUCLEOTIDE SEQUENCE [LARGE SCALE GENOMIC DNA]</scope>
    <source>
        <strain evidence="2">AR-01</strain>
    </source>
</reference>
<evidence type="ECO:0000313" key="3">
    <source>
        <dbReference type="Proteomes" id="UP000823775"/>
    </source>
</evidence>
<feature type="region of interest" description="Disordered" evidence="1">
    <location>
        <begin position="1"/>
        <end position="28"/>
    </location>
</feature>
<sequence>THSSASASSQMQRPWYEQRGQSSQGKSYRELGPKIRIAQVKGHNTSQFAVDVERAIRGFCCLGRDGSKAVAFEVIL</sequence>
<dbReference type="Proteomes" id="UP000823775">
    <property type="component" value="Unassembled WGS sequence"/>
</dbReference>
<proteinExistence type="predicted"/>
<dbReference type="EMBL" id="JACEIK010009893">
    <property type="protein sequence ID" value="MCE3214785.1"/>
    <property type="molecule type" value="Genomic_DNA"/>
</dbReference>
<feature type="compositionally biased region" description="Polar residues" evidence="1">
    <location>
        <begin position="1"/>
        <end position="12"/>
    </location>
</feature>
<evidence type="ECO:0000313" key="2">
    <source>
        <dbReference type="EMBL" id="MCE3214785.1"/>
    </source>
</evidence>
<keyword evidence="3" id="KW-1185">Reference proteome</keyword>